<evidence type="ECO:0000256" key="2">
    <source>
        <dbReference type="ARBA" id="ARBA00022723"/>
    </source>
</evidence>
<dbReference type="AlphaFoldDB" id="A0AAE3CZ94"/>
<evidence type="ECO:0000313" key="7">
    <source>
        <dbReference type="Proteomes" id="UP001196509"/>
    </source>
</evidence>
<dbReference type="Gene3D" id="3.40.190.80">
    <property type="match status" value="1"/>
</dbReference>
<feature type="binding site" evidence="5">
    <location>
        <position position="72"/>
    </location>
    <ligand>
        <name>Mg(2+)</name>
        <dbReference type="ChEBI" id="CHEBI:18420"/>
        <label>1</label>
        <note>catalytic</note>
    </ligand>
</feature>
<dbReference type="GO" id="GO:0006020">
    <property type="term" value="P:inositol metabolic process"/>
    <property type="evidence" value="ECO:0007669"/>
    <property type="project" value="TreeGrafter"/>
</dbReference>
<dbReference type="PANTHER" id="PTHR20854">
    <property type="entry name" value="INOSITOL MONOPHOSPHATASE"/>
    <property type="match status" value="1"/>
</dbReference>
<feature type="binding site" evidence="5">
    <location>
        <position position="97"/>
    </location>
    <ligand>
        <name>Mg(2+)</name>
        <dbReference type="ChEBI" id="CHEBI:18420"/>
        <label>1</label>
        <note>catalytic</note>
    </ligand>
</feature>
<evidence type="ECO:0000256" key="4">
    <source>
        <dbReference type="ARBA" id="ARBA00022842"/>
    </source>
</evidence>
<organism evidence="6 7">
    <name type="scientific">Flavimaribacter sediminis</name>
    <dbReference type="NCBI Taxonomy" id="2865987"/>
    <lineage>
        <taxon>Bacteria</taxon>
        <taxon>Pseudomonadati</taxon>
        <taxon>Pseudomonadota</taxon>
        <taxon>Alphaproteobacteria</taxon>
        <taxon>Hyphomicrobiales</taxon>
        <taxon>Rhizobiaceae</taxon>
        <taxon>Flavimaribacter</taxon>
    </lineage>
</organism>
<keyword evidence="7" id="KW-1185">Reference proteome</keyword>
<feature type="binding site" evidence="5">
    <location>
        <position position="98"/>
    </location>
    <ligand>
        <name>Mg(2+)</name>
        <dbReference type="ChEBI" id="CHEBI:18420"/>
        <label>1</label>
        <note>catalytic</note>
    </ligand>
</feature>
<dbReference type="GO" id="GO:0007165">
    <property type="term" value="P:signal transduction"/>
    <property type="evidence" value="ECO:0007669"/>
    <property type="project" value="TreeGrafter"/>
</dbReference>
<dbReference type="SUPFAM" id="SSF56655">
    <property type="entry name" value="Carbohydrate phosphatase"/>
    <property type="match status" value="1"/>
</dbReference>
<name>A0AAE3CZ94_9HYPH</name>
<proteinExistence type="inferred from homology"/>
<protein>
    <submittedName>
        <fullName evidence="6">Inositol monophosphatase</fullName>
    </submittedName>
</protein>
<dbReference type="InterPro" id="IPR020583">
    <property type="entry name" value="Inositol_monoP_metal-BS"/>
</dbReference>
<evidence type="ECO:0000256" key="5">
    <source>
        <dbReference type="PIRSR" id="PIRSR600760-2"/>
    </source>
</evidence>
<sequence>MTFSDNDIDALDGILRRAAEEQIAPRFRRLEDNQVQEKKSALDLVTEADVAAEHVIEAALREAYPEAIVVGEEAAAKDPSIIGALHGADLAFVIDPIDGTFNFASDMPLFGVMLAVVVKGECVAGVIHYPVSGESLIGLRGAGSRLVDEHMVSRPARVAEPVPLSEMIGNISWSYMDEPRRSRVAGNMAKVAMTFHLRCSAWEYRVVATGKAHFIGGQQLLPWDHLAGVLIHQEAGGYSARLDGSLYLPGMTDGGLITAPDLDTWLLIRSEIIGD</sequence>
<gene>
    <name evidence="6" type="ORF">K1W69_04665</name>
</gene>
<dbReference type="PANTHER" id="PTHR20854:SF4">
    <property type="entry name" value="INOSITOL-1-MONOPHOSPHATASE-RELATED"/>
    <property type="match status" value="1"/>
</dbReference>
<reference evidence="6" key="1">
    <citation type="submission" date="2021-08" db="EMBL/GenBank/DDBJ databases">
        <title>Hoeflea bacterium WL0058 sp. nov., isolated from the sediment.</title>
        <authorList>
            <person name="Wang L."/>
            <person name="Zhang D."/>
        </authorList>
    </citation>
    <scope>NUCLEOTIDE SEQUENCE</scope>
    <source>
        <strain evidence="6">WL0058</strain>
    </source>
</reference>
<dbReference type="GO" id="GO:0046872">
    <property type="term" value="F:metal ion binding"/>
    <property type="evidence" value="ECO:0007669"/>
    <property type="project" value="UniProtKB-KW"/>
</dbReference>
<accession>A0AAE3CZ94</accession>
<evidence type="ECO:0000256" key="1">
    <source>
        <dbReference type="ARBA" id="ARBA00009759"/>
    </source>
</evidence>
<keyword evidence="4 5" id="KW-0460">Magnesium</keyword>
<dbReference type="Gene3D" id="3.30.540.10">
    <property type="entry name" value="Fructose-1,6-Bisphosphatase, subunit A, domain 1"/>
    <property type="match status" value="1"/>
</dbReference>
<feature type="binding site" evidence="5">
    <location>
        <position position="95"/>
    </location>
    <ligand>
        <name>Mg(2+)</name>
        <dbReference type="ChEBI" id="CHEBI:18420"/>
        <label>1</label>
        <note>catalytic</note>
    </ligand>
</feature>
<dbReference type="PRINTS" id="PR00377">
    <property type="entry name" value="IMPHPHTASES"/>
</dbReference>
<dbReference type="PROSITE" id="PS00629">
    <property type="entry name" value="IMP_1"/>
    <property type="match status" value="1"/>
</dbReference>
<dbReference type="InterPro" id="IPR000760">
    <property type="entry name" value="Inositol_monophosphatase-like"/>
</dbReference>
<dbReference type="RefSeq" id="WP_220227154.1">
    <property type="nucleotide sequence ID" value="NZ_JAICBX010000001.1"/>
</dbReference>
<dbReference type="GO" id="GO:0008934">
    <property type="term" value="F:inositol monophosphate 1-phosphatase activity"/>
    <property type="evidence" value="ECO:0007669"/>
    <property type="project" value="TreeGrafter"/>
</dbReference>
<comment type="caution">
    <text evidence="6">The sequence shown here is derived from an EMBL/GenBank/DDBJ whole genome shotgun (WGS) entry which is preliminary data.</text>
</comment>
<dbReference type="EMBL" id="JAICBX010000001">
    <property type="protein sequence ID" value="MBW8636474.1"/>
    <property type="molecule type" value="Genomic_DNA"/>
</dbReference>
<dbReference type="Pfam" id="PF00459">
    <property type="entry name" value="Inositol_P"/>
    <property type="match status" value="1"/>
</dbReference>
<comment type="cofactor">
    <cofactor evidence="5">
        <name>Mg(2+)</name>
        <dbReference type="ChEBI" id="CHEBI:18420"/>
    </cofactor>
</comment>
<evidence type="ECO:0000256" key="3">
    <source>
        <dbReference type="ARBA" id="ARBA00022801"/>
    </source>
</evidence>
<keyword evidence="2 5" id="KW-0479">Metal-binding</keyword>
<comment type="similarity">
    <text evidence="1">Belongs to the inositol monophosphatase superfamily.</text>
</comment>
<evidence type="ECO:0000313" key="6">
    <source>
        <dbReference type="EMBL" id="MBW8636474.1"/>
    </source>
</evidence>
<dbReference type="Proteomes" id="UP001196509">
    <property type="component" value="Unassembled WGS sequence"/>
</dbReference>
<feature type="binding site" evidence="5">
    <location>
        <position position="224"/>
    </location>
    <ligand>
        <name>Mg(2+)</name>
        <dbReference type="ChEBI" id="CHEBI:18420"/>
        <label>1</label>
        <note>catalytic</note>
    </ligand>
</feature>
<keyword evidence="3" id="KW-0378">Hydrolase</keyword>